<dbReference type="InterPro" id="IPR011991">
    <property type="entry name" value="ArsR-like_HTH"/>
</dbReference>
<dbReference type="InterPro" id="IPR050707">
    <property type="entry name" value="HTH_MetabolicPath_Reg"/>
</dbReference>
<proteinExistence type="predicted"/>
<keyword evidence="1" id="KW-0805">Transcription regulation</keyword>
<dbReference type="RefSeq" id="WP_263595284.1">
    <property type="nucleotide sequence ID" value="NZ_CP107020.1"/>
</dbReference>
<organism evidence="6 7">
    <name type="scientific">Brachybacterium huguangmaarense</name>
    <dbReference type="NCBI Taxonomy" id="1652028"/>
    <lineage>
        <taxon>Bacteria</taxon>
        <taxon>Bacillati</taxon>
        <taxon>Actinomycetota</taxon>
        <taxon>Actinomycetes</taxon>
        <taxon>Micrococcales</taxon>
        <taxon>Dermabacteraceae</taxon>
        <taxon>Brachybacterium</taxon>
    </lineage>
</organism>
<evidence type="ECO:0000259" key="5">
    <source>
        <dbReference type="PROSITE" id="PS51078"/>
    </source>
</evidence>
<dbReference type="Pfam" id="PF09339">
    <property type="entry name" value="HTH_IclR"/>
    <property type="match status" value="1"/>
</dbReference>
<dbReference type="PROSITE" id="PS51077">
    <property type="entry name" value="HTH_ICLR"/>
    <property type="match status" value="1"/>
</dbReference>
<dbReference type="InterPro" id="IPR005471">
    <property type="entry name" value="Tscrpt_reg_IclR_N"/>
</dbReference>
<dbReference type="InterPro" id="IPR036390">
    <property type="entry name" value="WH_DNA-bd_sf"/>
</dbReference>
<dbReference type="Gene3D" id="1.10.10.10">
    <property type="entry name" value="Winged helix-like DNA-binding domain superfamily/Winged helix DNA-binding domain"/>
    <property type="match status" value="1"/>
</dbReference>
<dbReference type="Gene3D" id="3.30.450.40">
    <property type="match status" value="1"/>
</dbReference>
<reference evidence="6" key="1">
    <citation type="submission" date="2022-10" db="EMBL/GenBank/DDBJ databases">
        <title>Whole-Genome Sequencing of Brachybacterium huguangmaarense BRM-3, Isolated from Betula schmidtii.</title>
        <authorList>
            <person name="Haam D."/>
        </authorList>
    </citation>
    <scope>NUCLEOTIDE SEQUENCE</scope>
    <source>
        <strain evidence="6">BRM-3</strain>
    </source>
</reference>
<evidence type="ECO:0000256" key="1">
    <source>
        <dbReference type="ARBA" id="ARBA00023015"/>
    </source>
</evidence>
<dbReference type="InterPro" id="IPR014757">
    <property type="entry name" value="Tscrpt_reg_IclR_C"/>
</dbReference>
<dbReference type="PANTHER" id="PTHR30136">
    <property type="entry name" value="HELIX-TURN-HELIX TRANSCRIPTIONAL REGULATOR, ICLR FAMILY"/>
    <property type="match status" value="1"/>
</dbReference>
<dbReference type="CDD" id="cd00090">
    <property type="entry name" value="HTH_ARSR"/>
    <property type="match status" value="1"/>
</dbReference>
<dbReference type="SMART" id="SM00346">
    <property type="entry name" value="HTH_ICLR"/>
    <property type="match status" value="1"/>
</dbReference>
<dbReference type="SUPFAM" id="SSF46785">
    <property type="entry name" value="Winged helix' DNA-binding domain"/>
    <property type="match status" value="1"/>
</dbReference>
<dbReference type="EMBL" id="CP107020">
    <property type="protein sequence ID" value="UYG18080.1"/>
    <property type="molecule type" value="Genomic_DNA"/>
</dbReference>
<feature type="domain" description="HTH iclR-type" evidence="4">
    <location>
        <begin position="19"/>
        <end position="80"/>
    </location>
</feature>
<evidence type="ECO:0000256" key="3">
    <source>
        <dbReference type="ARBA" id="ARBA00023163"/>
    </source>
</evidence>
<evidence type="ECO:0000313" key="6">
    <source>
        <dbReference type="EMBL" id="UYG18080.1"/>
    </source>
</evidence>
<gene>
    <name evidence="6" type="ORF">BRM3_06650</name>
</gene>
<evidence type="ECO:0000259" key="4">
    <source>
        <dbReference type="PROSITE" id="PS51077"/>
    </source>
</evidence>
<name>A0ABY6G4D6_9MICO</name>
<dbReference type="PANTHER" id="PTHR30136:SF24">
    <property type="entry name" value="HTH-TYPE TRANSCRIPTIONAL REPRESSOR ALLR"/>
    <property type="match status" value="1"/>
</dbReference>
<protein>
    <submittedName>
        <fullName evidence="6">IclR family transcriptional regulator</fullName>
    </submittedName>
</protein>
<dbReference type="InterPro" id="IPR029016">
    <property type="entry name" value="GAF-like_dom_sf"/>
</dbReference>
<dbReference type="Pfam" id="PF01614">
    <property type="entry name" value="IclR_C"/>
    <property type="match status" value="1"/>
</dbReference>
<evidence type="ECO:0000256" key="2">
    <source>
        <dbReference type="ARBA" id="ARBA00023125"/>
    </source>
</evidence>
<sequence>MSTGPTRPGVETPSAKDPAPAVTRALRILGLLEEAAGQPLSLSDLARALGAAKSSTSNICAVLEDGGMIRRTEGGYRLGVRTAELGGSFTAGFNQVREFFTVVEAIPSLRREVVQVAMRDGADALYLARHEGRQHRLGTPLGSRLPLVYSATGVAMLTVLAPEELDALLAAERFVPSTERSARDAASVRAKVAEAHARGYAIDRGESFPGIVGVAAPLAPWRPSDPQLAIGVALPEDEADEEAVAALGEAVLEAVRRLTNPFERALRRS</sequence>
<dbReference type="Proteomes" id="UP001164305">
    <property type="component" value="Chromosome"/>
</dbReference>
<evidence type="ECO:0000313" key="7">
    <source>
        <dbReference type="Proteomes" id="UP001164305"/>
    </source>
</evidence>
<dbReference type="InterPro" id="IPR036388">
    <property type="entry name" value="WH-like_DNA-bd_sf"/>
</dbReference>
<dbReference type="PROSITE" id="PS51078">
    <property type="entry name" value="ICLR_ED"/>
    <property type="match status" value="1"/>
</dbReference>
<feature type="domain" description="IclR-ED" evidence="5">
    <location>
        <begin position="81"/>
        <end position="264"/>
    </location>
</feature>
<accession>A0ABY6G4D6</accession>
<keyword evidence="3" id="KW-0804">Transcription</keyword>
<keyword evidence="7" id="KW-1185">Reference proteome</keyword>
<dbReference type="SUPFAM" id="SSF55781">
    <property type="entry name" value="GAF domain-like"/>
    <property type="match status" value="1"/>
</dbReference>
<keyword evidence="2" id="KW-0238">DNA-binding</keyword>